<gene>
    <name evidence="2" type="ORF">BpHYR1_053244</name>
</gene>
<comment type="caution">
    <text evidence="2">The sequence shown here is derived from an EMBL/GenBank/DDBJ whole genome shotgun (WGS) entry which is preliminary data.</text>
</comment>
<feature type="compositionally biased region" description="Polar residues" evidence="1">
    <location>
        <begin position="510"/>
        <end position="534"/>
    </location>
</feature>
<dbReference type="AlphaFoldDB" id="A0A3M7SZY9"/>
<reference evidence="2 3" key="1">
    <citation type="journal article" date="2018" name="Sci. Rep.">
        <title>Genomic signatures of local adaptation to the degree of environmental predictability in rotifers.</title>
        <authorList>
            <person name="Franch-Gras L."/>
            <person name="Hahn C."/>
            <person name="Garcia-Roger E.M."/>
            <person name="Carmona M.J."/>
            <person name="Serra M."/>
            <person name="Gomez A."/>
        </authorList>
    </citation>
    <scope>NUCLEOTIDE SEQUENCE [LARGE SCALE GENOMIC DNA]</scope>
    <source>
        <strain evidence="2">HYR1</strain>
    </source>
</reference>
<organism evidence="2 3">
    <name type="scientific">Brachionus plicatilis</name>
    <name type="common">Marine rotifer</name>
    <name type="synonym">Brachionus muelleri</name>
    <dbReference type="NCBI Taxonomy" id="10195"/>
    <lineage>
        <taxon>Eukaryota</taxon>
        <taxon>Metazoa</taxon>
        <taxon>Spiralia</taxon>
        <taxon>Gnathifera</taxon>
        <taxon>Rotifera</taxon>
        <taxon>Eurotatoria</taxon>
        <taxon>Monogononta</taxon>
        <taxon>Pseudotrocha</taxon>
        <taxon>Ploima</taxon>
        <taxon>Brachionidae</taxon>
        <taxon>Brachionus</taxon>
    </lineage>
</organism>
<evidence type="ECO:0000313" key="3">
    <source>
        <dbReference type="Proteomes" id="UP000276133"/>
    </source>
</evidence>
<protein>
    <submittedName>
        <fullName evidence="2">Uncharacterized protein</fullName>
    </submittedName>
</protein>
<proteinExistence type="predicted"/>
<dbReference type="EMBL" id="REGN01000520">
    <property type="protein sequence ID" value="RNA41326.1"/>
    <property type="molecule type" value="Genomic_DNA"/>
</dbReference>
<feature type="region of interest" description="Disordered" evidence="1">
    <location>
        <begin position="210"/>
        <end position="229"/>
    </location>
</feature>
<keyword evidence="3" id="KW-1185">Reference proteome</keyword>
<feature type="non-terminal residue" evidence="2">
    <location>
        <position position="1"/>
    </location>
</feature>
<feature type="compositionally biased region" description="Low complexity" evidence="1">
    <location>
        <begin position="488"/>
        <end position="503"/>
    </location>
</feature>
<feature type="region of interest" description="Disordered" evidence="1">
    <location>
        <begin position="458"/>
        <end position="595"/>
    </location>
</feature>
<feature type="compositionally biased region" description="Polar residues" evidence="1">
    <location>
        <begin position="574"/>
        <end position="595"/>
    </location>
</feature>
<evidence type="ECO:0000256" key="1">
    <source>
        <dbReference type="SAM" id="MobiDB-lite"/>
    </source>
</evidence>
<feature type="compositionally biased region" description="Polar residues" evidence="1">
    <location>
        <begin position="543"/>
        <end position="555"/>
    </location>
</feature>
<dbReference type="OrthoDB" id="10508031at2759"/>
<sequence>NRTRVINETSYTLEETHVFNKTVNLNTTVNKSPIAMKESLSANISYDLVKITEELEKSFSRFNSIDVNFDSLFNETITGLDPHNGGPISPLGSPKQSVNNLTINLDDVKPQTHLTLQKQESLNSPLSSSLSASIDNLDNLQFNPSSVPKTFDLFITDLKKSSSTFTLNSLDTGSQTNLNSNFPVNLSKRIITSSIDKDLNKELKSNKIKNLSHLNENDPDVKTSSPLKKKPALNCTIDLNGRNSNESLNESEQSLSVSQSSSISNLNDDPRTVFNSTYTAWTPTDQQIQFDAFNQQRRLVQSNSGFHLNRTQDMNNNHNKDDLNKTKDIITDSQEDLNRTRDVKPAPIALNKTKELTESNGVQIKAVQVRRISSINQNTRPTSMYSKSKLVNCGLSAKPAVGLPQTKAELKRPNIGSKLAQPLVSQSADLTKPKTGIAKVATVSKSVVSPIRSPAQIQRPNALATNNSNLNRGLASNSSQNVNLNRLSSTSSSSSASTCSSSSLKENKKMSNTQAKSAANTKLATLGTMNQNVAPSRLKPPTVSASIPKSSNVPQSKMAYENGPKSFIKPPSQIPTFKSSSGIPTFRNSTNQVKK</sequence>
<feature type="compositionally biased region" description="Polar residues" evidence="1">
    <location>
        <begin position="458"/>
        <end position="487"/>
    </location>
</feature>
<evidence type="ECO:0000313" key="2">
    <source>
        <dbReference type="EMBL" id="RNA41326.1"/>
    </source>
</evidence>
<name>A0A3M7SZY9_BRAPC</name>
<dbReference type="Proteomes" id="UP000276133">
    <property type="component" value="Unassembled WGS sequence"/>
</dbReference>
<accession>A0A3M7SZY9</accession>
<feature type="compositionally biased region" description="Low complexity" evidence="1">
    <location>
        <begin position="243"/>
        <end position="267"/>
    </location>
</feature>
<feature type="region of interest" description="Disordered" evidence="1">
    <location>
        <begin position="238"/>
        <end position="269"/>
    </location>
</feature>